<sequence>MNRIYLLIAILFTAISPKLYSQEIADTKDIKALASNKFDTAYKVIGIKDGDTFVVLKDLTPLTIRFTHIDCPEKAQPYGNKAKQFLSTLIFGKYITIAPNFSYDRNKRLLAEVYLNDSICVNKEMIKNGYAWHFLKYSNNQEYSNLEKEARAQKLGLWSLPQPIAPWDWRKGIRGIQ</sequence>
<evidence type="ECO:0000313" key="5">
    <source>
        <dbReference type="EMBL" id="MDA3616355.1"/>
    </source>
</evidence>
<dbReference type="EMBL" id="JAQGEF010000028">
    <property type="protein sequence ID" value="MDA3616355.1"/>
    <property type="molecule type" value="Genomic_DNA"/>
</dbReference>
<dbReference type="RefSeq" id="WP_407032684.1">
    <property type="nucleotide sequence ID" value="NZ_JAQGEF010000028.1"/>
</dbReference>
<accession>A0ABT4UQ84</accession>
<dbReference type="PANTHER" id="PTHR12302:SF3">
    <property type="entry name" value="SERINE_THREONINE-PROTEIN KINASE 31"/>
    <property type="match status" value="1"/>
</dbReference>
<proteinExistence type="predicted"/>
<dbReference type="SMART" id="SM00318">
    <property type="entry name" value="SNc"/>
    <property type="match status" value="1"/>
</dbReference>
<dbReference type="SUPFAM" id="SSF50199">
    <property type="entry name" value="Staphylococcal nuclease"/>
    <property type="match status" value="1"/>
</dbReference>
<keyword evidence="2" id="KW-0255">Endonuclease</keyword>
<dbReference type="Proteomes" id="UP001210231">
    <property type="component" value="Unassembled WGS sequence"/>
</dbReference>
<dbReference type="PROSITE" id="PS50830">
    <property type="entry name" value="TNASE_3"/>
    <property type="match status" value="1"/>
</dbReference>
<evidence type="ECO:0000259" key="4">
    <source>
        <dbReference type="PROSITE" id="PS50830"/>
    </source>
</evidence>
<evidence type="ECO:0000256" key="1">
    <source>
        <dbReference type="ARBA" id="ARBA00022722"/>
    </source>
</evidence>
<comment type="caution">
    <text evidence="5">The sequence shown here is derived from an EMBL/GenBank/DDBJ whole genome shotgun (WGS) entry which is preliminary data.</text>
</comment>
<dbReference type="InterPro" id="IPR016071">
    <property type="entry name" value="Staphylococal_nuclease_OB-fold"/>
</dbReference>
<dbReference type="InterPro" id="IPR035437">
    <property type="entry name" value="SNase_OB-fold_sf"/>
</dbReference>
<keyword evidence="1" id="KW-0540">Nuclease</keyword>
<name>A0ABT4UQ84_9BACT</name>
<feature type="domain" description="TNase-like" evidence="4">
    <location>
        <begin position="38"/>
        <end position="160"/>
    </location>
</feature>
<evidence type="ECO:0000256" key="3">
    <source>
        <dbReference type="ARBA" id="ARBA00022801"/>
    </source>
</evidence>
<dbReference type="Gene3D" id="2.40.50.90">
    <property type="match status" value="1"/>
</dbReference>
<gene>
    <name evidence="5" type="ORF">O3P16_16175</name>
</gene>
<dbReference type="PANTHER" id="PTHR12302">
    <property type="entry name" value="EBNA2 BINDING PROTEIN P100"/>
    <property type="match status" value="1"/>
</dbReference>
<dbReference type="Pfam" id="PF00565">
    <property type="entry name" value="SNase"/>
    <property type="match status" value="1"/>
</dbReference>
<keyword evidence="3" id="KW-0378">Hydrolase</keyword>
<protein>
    <submittedName>
        <fullName evidence="5">Thermonuclease family protein</fullName>
    </submittedName>
</protein>
<reference evidence="5 6" key="1">
    <citation type="submission" date="2022-12" db="EMBL/GenBank/DDBJ databases">
        <title>Chitinophagaceae gen. sp. nov., a new member of the family Chitinophagaceae, isolated from soil in a chemical factory.</title>
        <authorList>
            <person name="Ke Z."/>
        </authorList>
    </citation>
    <scope>NUCLEOTIDE SEQUENCE [LARGE SCALE GENOMIC DNA]</scope>
    <source>
        <strain evidence="5 6">LY-5</strain>
    </source>
</reference>
<keyword evidence="6" id="KW-1185">Reference proteome</keyword>
<evidence type="ECO:0000256" key="2">
    <source>
        <dbReference type="ARBA" id="ARBA00022759"/>
    </source>
</evidence>
<organism evidence="5 6">
    <name type="scientific">Polluticaenibacter yanchengensis</name>
    <dbReference type="NCBI Taxonomy" id="3014562"/>
    <lineage>
        <taxon>Bacteria</taxon>
        <taxon>Pseudomonadati</taxon>
        <taxon>Bacteroidota</taxon>
        <taxon>Chitinophagia</taxon>
        <taxon>Chitinophagales</taxon>
        <taxon>Chitinophagaceae</taxon>
        <taxon>Polluticaenibacter</taxon>
    </lineage>
</organism>
<evidence type="ECO:0000313" key="6">
    <source>
        <dbReference type="Proteomes" id="UP001210231"/>
    </source>
</evidence>